<organism evidence="2 3">
    <name type="scientific">Micromonospora acroterricola</name>
    <dbReference type="NCBI Taxonomy" id="2202421"/>
    <lineage>
        <taxon>Bacteria</taxon>
        <taxon>Bacillati</taxon>
        <taxon>Actinomycetota</taxon>
        <taxon>Actinomycetes</taxon>
        <taxon>Micromonosporales</taxon>
        <taxon>Micromonosporaceae</taxon>
        <taxon>Micromonospora</taxon>
    </lineage>
</organism>
<dbReference type="OrthoDB" id="4724865at2"/>
<name>A0A317DLM6_9ACTN</name>
<comment type="caution">
    <text evidence="2">The sequence shown here is derived from an EMBL/GenBank/DDBJ whole genome shotgun (WGS) entry which is preliminary data.</text>
</comment>
<evidence type="ECO:0000259" key="1">
    <source>
        <dbReference type="PROSITE" id="PS50943"/>
    </source>
</evidence>
<feature type="non-terminal residue" evidence="2">
    <location>
        <position position="103"/>
    </location>
</feature>
<dbReference type="InterPro" id="IPR010982">
    <property type="entry name" value="Lambda_DNA-bd_dom_sf"/>
</dbReference>
<dbReference type="InterPro" id="IPR001387">
    <property type="entry name" value="Cro/C1-type_HTH"/>
</dbReference>
<dbReference type="RefSeq" id="WP_161556601.1">
    <property type="nucleotide sequence ID" value="NZ_QGKR01000056.1"/>
</dbReference>
<reference evidence="2 3" key="1">
    <citation type="submission" date="2018-05" db="EMBL/GenBank/DDBJ databases">
        <title>Micromonospora atacamensis sp. nov., a novel actinobacteria isolated from high altitude Atacama Desert soil.</title>
        <authorList>
            <person name="Carro L."/>
            <person name="Golinska P."/>
            <person name="Klenk H.-P."/>
            <person name="Goodfellow M."/>
        </authorList>
    </citation>
    <scope>NUCLEOTIDE SEQUENCE [LARGE SCALE GENOMIC DNA]</scope>
    <source>
        <strain evidence="2 3">5R2A7</strain>
    </source>
</reference>
<feature type="domain" description="HTH cro/C1-type" evidence="1">
    <location>
        <begin position="28"/>
        <end position="70"/>
    </location>
</feature>
<dbReference type="SUPFAM" id="SSF47413">
    <property type="entry name" value="lambda repressor-like DNA-binding domains"/>
    <property type="match status" value="1"/>
</dbReference>
<protein>
    <recommendedName>
        <fullName evidence="1">HTH cro/C1-type domain-containing protein</fullName>
    </recommendedName>
</protein>
<dbReference type="Pfam" id="PF01381">
    <property type="entry name" value="HTH_3"/>
    <property type="match status" value="1"/>
</dbReference>
<proteinExistence type="predicted"/>
<dbReference type="GO" id="GO:0003677">
    <property type="term" value="F:DNA binding"/>
    <property type="evidence" value="ECO:0007669"/>
    <property type="project" value="InterPro"/>
</dbReference>
<dbReference type="Gene3D" id="1.10.260.40">
    <property type="entry name" value="lambda repressor-like DNA-binding domains"/>
    <property type="match status" value="1"/>
</dbReference>
<evidence type="ECO:0000313" key="3">
    <source>
        <dbReference type="Proteomes" id="UP000245410"/>
    </source>
</evidence>
<dbReference type="AlphaFoldDB" id="A0A317DLM6"/>
<dbReference type="EMBL" id="QGKR01000056">
    <property type="protein sequence ID" value="PWR13663.1"/>
    <property type="molecule type" value="Genomic_DNA"/>
</dbReference>
<gene>
    <name evidence="2" type="ORF">DKT68_00795</name>
</gene>
<dbReference type="Proteomes" id="UP000245410">
    <property type="component" value="Unassembled WGS sequence"/>
</dbReference>
<dbReference type="CDD" id="cd00093">
    <property type="entry name" value="HTH_XRE"/>
    <property type="match status" value="1"/>
</dbReference>
<sequence length="103" mass="11113">MDAAWDHDAFYRNVVARAKSLGVANSTAELARAVGIGHGMLSKWYRGQERPTPKSLQKLSDVLTLPEERAVGKSAYTELMVLAGHLQPHQVGLAEAPAPPPIV</sequence>
<accession>A0A317DLM6</accession>
<keyword evidence="3" id="KW-1185">Reference proteome</keyword>
<dbReference type="PROSITE" id="PS50943">
    <property type="entry name" value="HTH_CROC1"/>
    <property type="match status" value="1"/>
</dbReference>
<evidence type="ECO:0000313" key="2">
    <source>
        <dbReference type="EMBL" id="PWR13663.1"/>
    </source>
</evidence>